<name>A0A6P5AP17_BRABE</name>
<dbReference type="PANTHER" id="PTHR19959:SF119">
    <property type="entry name" value="FUNGAL LIPASE-LIKE DOMAIN-CONTAINING PROTEIN"/>
    <property type="match status" value="1"/>
</dbReference>
<evidence type="ECO:0000313" key="5">
    <source>
        <dbReference type="RefSeq" id="XP_019644827.1"/>
    </source>
</evidence>
<dbReference type="Pfam" id="PF13374">
    <property type="entry name" value="TPR_10"/>
    <property type="match status" value="1"/>
</dbReference>
<feature type="repeat" description="TPR" evidence="1">
    <location>
        <begin position="819"/>
        <end position="852"/>
    </location>
</feature>
<dbReference type="InterPro" id="IPR011990">
    <property type="entry name" value="TPR-like_helical_dom_sf"/>
</dbReference>
<accession>A0A6P5AP17</accession>
<dbReference type="Gene3D" id="1.25.40.10">
    <property type="entry name" value="Tetratricopeptide repeat domain"/>
    <property type="match status" value="3"/>
</dbReference>
<dbReference type="PROSITE" id="PS50293">
    <property type="entry name" value="TPR_REGION"/>
    <property type="match status" value="1"/>
</dbReference>
<keyword evidence="1" id="KW-0802">TPR repeat</keyword>
<dbReference type="Proteomes" id="UP000515135">
    <property type="component" value="Unplaced"/>
</dbReference>
<reference evidence="3 4" key="1">
    <citation type="submission" date="2025-04" db="UniProtKB">
        <authorList>
            <consortium name="RefSeq"/>
        </authorList>
    </citation>
    <scope>IDENTIFICATION</scope>
    <source>
        <tissue evidence="3 4">Gonad</tissue>
    </source>
</reference>
<dbReference type="GeneID" id="109485584"/>
<sequence length="1131" mass="128451">MTDTKLSTAAEELQELDFIFKSGSDLDVVERGYGRKLVHAISGQNTVLEREALKSLGDVYLHKANKSTGKAENFNKACSLYAELLRYYTSLEEKEVVQHRIRYAEKLALHHRTVKVPVSNSGNSTSAVWTTLNKVKTKFKGYGTTPLIKGYTDSFVNGIIERNELLKIESLKSLGDLYLEKGRVDKDETVFSKSAGLYRAALDRCEDSGGRETLQHRIKYAENLDLDRAERKFAAALQAVHVRGQHWKEVEPLCKLSEVYLKRGMLSKVGGDFTKAAALSNAALIRARAEDQEGIKQSIQKVTHLFVKHVIGIEKTVPIDDDVEKHKSVLMEHRGYAENEIKRIDQHVDPFNLDKDDPNIGDMEKKRAEAIKAMFDTIVHQRKTFIIGLVDECIVVMGPPPCKYAMIGLGSHATGLVTPYSDLEFAILIEKETESIVNYFHNLTHYLHLKVINLGETILPAIAIKSLNNFESVNKLDDWFYDSVTPRGFSFDGAMPHACKTPLGRGKNSLLIRTPRDMVRVLEDDISLYRKKGYHLATVLGNVSLITGEQDLVDEYIAMWDHRIQENEKNVARLLANTMLTENAEMFERQNPTDKMLDVKKEIYRFSSLAVSCWALLAGIQPTTIWETIEKMRKEGAISDESKHHLMVLVSISAELRLRTYMNNHGQVENMSALSSMPTTSGFEQISKKVFYVSNSKQLMRYYYTAIPLKNSLQFLQDDSRQSLQSITLFDDSLKVQTEVYLSLCDYQNYKTYTEQALHKELLKNGKTATNLDIASLLVKLGNACFHIAGYKEEVIYLVQALQMYKSIYGESTAHSDIAKSLSNLGTAWSNLGNHSMAIDYYKQALRMHMNIYGDKTAPRHIAGLTNNIGNSWSVLGDYRNAVSCHEKALSMMRLTYGESTVHPDIATSLNNLGNAWIDLRNNRKAVVYFEQSLQMRRDIYGESTAHLGIAYSLNNLGLARDNLGDHRKAIRCHEMSLQMKRSIYGEGIAHLDIAYSLNNLGICWTKLNDCRRAISYYEMSLQMKWRIYGAHTPHFDIANSLNNMGMTWKHIGDHRKAIEYFEQALEMRRSINGKDAVDSYIAELLYNLGNAWGHICDYRKAISYLEQARQMMMRIHGKSNAYPVTNEKDD</sequence>
<protein>
    <submittedName>
        <fullName evidence="3 4">Uncharacterized protein LOC109485584</fullName>
    </submittedName>
</protein>
<dbReference type="RefSeq" id="XP_019644827.1">
    <property type="nucleotide sequence ID" value="XM_019789268.1"/>
</dbReference>
<evidence type="ECO:0000313" key="3">
    <source>
        <dbReference type="RefSeq" id="XP_019644825.1"/>
    </source>
</evidence>
<dbReference type="PROSITE" id="PS50005">
    <property type="entry name" value="TPR"/>
    <property type="match status" value="3"/>
</dbReference>
<dbReference type="SUPFAM" id="SSF81901">
    <property type="entry name" value="HCP-like"/>
    <property type="match status" value="1"/>
</dbReference>
<dbReference type="InterPro" id="IPR019734">
    <property type="entry name" value="TPR_rpt"/>
</dbReference>
<dbReference type="PANTHER" id="PTHR19959">
    <property type="entry name" value="KINESIN LIGHT CHAIN"/>
    <property type="match status" value="1"/>
</dbReference>
<dbReference type="AlphaFoldDB" id="A0A6P5AP17"/>
<dbReference type="Pfam" id="PF13424">
    <property type="entry name" value="TPR_12"/>
    <property type="match status" value="2"/>
</dbReference>
<proteinExistence type="predicted"/>
<feature type="repeat" description="TPR" evidence="1">
    <location>
        <begin position="907"/>
        <end position="940"/>
    </location>
</feature>
<evidence type="ECO:0000313" key="2">
    <source>
        <dbReference type="Proteomes" id="UP000515135"/>
    </source>
</evidence>
<dbReference type="SMART" id="SM00028">
    <property type="entry name" value="TPR"/>
    <property type="match status" value="9"/>
</dbReference>
<dbReference type="OrthoDB" id="19588at2759"/>
<evidence type="ECO:0000256" key="1">
    <source>
        <dbReference type="PROSITE-ProRule" id="PRU00339"/>
    </source>
</evidence>
<dbReference type="SUPFAM" id="SSF48452">
    <property type="entry name" value="TPR-like"/>
    <property type="match status" value="1"/>
</dbReference>
<feature type="repeat" description="TPR" evidence="1">
    <location>
        <begin position="1039"/>
        <end position="1072"/>
    </location>
</feature>
<dbReference type="KEGG" id="bbel:109485584"/>
<organism evidence="2 5">
    <name type="scientific">Branchiostoma belcheri</name>
    <name type="common">Amphioxus</name>
    <dbReference type="NCBI Taxonomy" id="7741"/>
    <lineage>
        <taxon>Eukaryota</taxon>
        <taxon>Metazoa</taxon>
        <taxon>Chordata</taxon>
        <taxon>Cephalochordata</taxon>
        <taxon>Leptocardii</taxon>
        <taxon>Amphioxiformes</taxon>
        <taxon>Branchiostomatidae</taxon>
        <taxon>Branchiostoma</taxon>
    </lineage>
</organism>
<dbReference type="RefSeq" id="XP_019644826.1">
    <property type="nucleotide sequence ID" value="XM_019789267.1"/>
</dbReference>
<evidence type="ECO:0000313" key="4">
    <source>
        <dbReference type="RefSeq" id="XP_019644826.1"/>
    </source>
</evidence>
<keyword evidence="2" id="KW-1185">Reference proteome</keyword>
<gene>
    <name evidence="3 4 5" type="primary">LOC109485584</name>
</gene>
<dbReference type="RefSeq" id="XP_019644825.1">
    <property type="nucleotide sequence ID" value="XM_019789266.1"/>
</dbReference>